<reference evidence="3" key="1">
    <citation type="journal article" date="2019" name="Int. J. Syst. Evol. Microbiol.">
        <title>The Global Catalogue of Microorganisms (GCM) 10K type strain sequencing project: providing services to taxonomists for standard genome sequencing and annotation.</title>
        <authorList>
            <consortium name="The Broad Institute Genomics Platform"/>
            <consortium name="The Broad Institute Genome Sequencing Center for Infectious Disease"/>
            <person name="Wu L."/>
            <person name="Ma J."/>
        </authorList>
    </citation>
    <scope>NUCLEOTIDE SEQUENCE [LARGE SCALE GENOMIC DNA]</scope>
    <source>
        <strain evidence="3">CGMCC 1.10992</strain>
    </source>
</reference>
<dbReference type="SUPFAM" id="SSF82866">
    <property type="entry name" value="Multidrug efflux transporter AcrB transmembrane domain"/>
    <property type="match status" value="2"/>
</dbReference>
<dbReference type="Proteomes" id="UP001597380">
    <property type="component" value="Unassembled WGS sequence"/>
</dbReference>
<dbReference type="PANTHER" id="PTHR32063">
    <property type="match status" value="1"/>
</dbReference>
<evidence type="ECO:0000313" key="2">
    <source>
        <dbReference type="EMBL" id="MFD2095923.1"/>
    </source>
</evidence>
<dbReference type="Gene3D" id="3.30.70.1430">
    <property type="entry name" value="Multidrug efflux transporter AcrB pore domain"/>
    <property type="match status" value="2"/>
</dbReference>
<dbReference type="SUPFAM" id="SSF82693">
    <property type="entry name" value="Multidrug efflux transporter AcrB pore domain, PN1, PN2, PC1 and PC2 subdomains"/>
    <property type="match status" value="2"/>
</dbReference>
<proteinExistence type="predicted"/>
<dbReference type="InterPro" id="IPR001036">
    <property type="entry name" value="Acrflvin-R"/>
</dbReference>
<accession>A0ABW4XNL2</accession>
<organism evidence="2 3">
    <name type="scientific">Corallincola platygyrae</name>
    <dbReference type="NCBI Taxonomy" id="1193278"/>
    <lineage>
        <taxon>Bacteria</taxon>
        <taxon>Pseudomonadati</taxon>
        <taxon>Pseudomonadota</taxon>
        <taxon>Gammaproteobacteria</taxon>
        <taxon>Alteromonadales</taxon>
        <taxon>Psychromonadaceae</taxon>
        <taxon>Corallincola</taxon>
    </lineage>
</organism>
<dbReference type="RefSeq" id="WP_345340678.1">
    <property type="nucleotide sequence ID" value="NZ_BAABLI010000016.1"/>
</dbReference>
<keyword evidence="1" id="KW-1133">Transmembrane helix</keyword>
<dbReference type="EMBL" id="JBHUHT010000010">
    <property type="protein sequence ID" value="MFD2095923.1"/>
    <property type="molecule type" value="Genomic_DNA"/>
</dbReference>
<comment type="caution">
    <text evidence="2">The sequence shown here is derived from an EMBL/GenBank/DDBJ whole genome shotgun (WGS) entry which is preliminary data.</text>
</comment>
<dbReference type="SUPFAM" id="SSF82714">
    <property type="entry name" value="Multidrug efflux transporter AcrB TolC docking domain, DN and DC subdomains"/>
    <property type="match status" value="2"/>
</dbReference>
<dbReference type="Gene3D" id="3.30.2090.10">
    <property type="entry name" value="Multidrug efflux transporter AcrB TolC docking domain, DN and DC subdomains"/>
    <property type="match status" value="2"/>
</dbReference>
<feature type="transmembrane region" description="Helical" evidence="1">
    <location>
        <begin position="432"/>
        <end position="453"/>
    </location>
</feature>
<dbReference type="PANTHER" id="PTHR32063:SF33">
    <property type="entry name" value="RND SUPERFAMILY EFFLUX PUMP PERMEASE COMPONENT"/>
    <property type="match status" value="1"/>
</dbReference>
<dbReference type="PRINTS" id="PR00702">
    <property type="entry name" value="ACRIFLAVINRP"/>
</dbReference>
<keyword evidence="1" id="KW-0472">Membrane</keyword>
<feature type="transmembrane region" description="Helical" evidence="1">
    <location>
        <begin position="534"/>
        <end position="556"/>
    </location>
</feature>
<protein>
    <submittedName>
        <fullName evidence="2">Efflux RND transporter permease subunit</fullName>
    </submittedName>
</protein>
<feature type="transmembrane region" description="Helical" evidence="1">
    <location>
        <begin position="459"/>
        <end position="477"/>
    </location>
</feature>
<keyword evidence="1" id="KW-0812">Transmembrane</keyword>
<dbReference type="Pfam" id="PF00873">
    <property type="entry name" value="ACR_tran"/>
    <property type="match status" value="1"/>
</dbReference>
<evidence type="ECO:0000313" key="3">
    <source>
        <dbReference type="Proteomes" id="UP001597380"/>
    </source>
</evidence>
<evidence type="ECO:0000256" key="1">
    <source>
        <dbReference type="SAM" id="Phobius"/>
    </source>
</evidence>
<sequence length="1048" mass="115150">MDTRKGIIAWFARNSVAANLLMAVLLIGGLVSAFTIQREVFPQITLNLISVEVPYPGAAPQEVEEGINIRIEEAIEDITGIKKITSRASEGIGSLTIEVEDDFDIGEVLDEVKLRIDAISSFPENIEKPIIYKQQAEEQVIFVQVYGNLDEIAMKELTKSVREEIIALPGITSAEIWGAREYEVAIEISEGRLREYGLTFDDVVRAVRNSSLDLPGGAIKTRTGDILLRAKGQAYYGHEFNDLVLMTRPDGSRLLLSDVAMINDGFTEIERFSEFDRMPSMSVAVNSVGDQDALHISKVVNEYVEEKRESLPEGISIATWGDNAFYLQGRLDLMVNNMVWGGLLVFIVLSAFLRLRLAFWVLMGLPVCFLGSMLLMPVEPIGVTINMLSLFGFILVLGIVVDDAIIIGESAYSEIEKYGHNTENVIRGAQRVAMPATFGVLTTIAAFTPMLMVAGPFGVIWKTIGLVVILCLVFSLVESKLILPAHLVHMKVTEDNPHTRNPITRFRLFCSGWMARFVKSVYLPVLARAVEYRYVTMTLFISGLMLIGASVAGGYVRSVFFPDLPSDFIRAEVNMVDGAPSEATASALRVMTDALYRMDQEVQQETGSGVVKHNIAFLRSSGTSGVIWVELSKGEDRETDGYEIANLWREQMPEVSGVRDLKFDGSINQGPGADIAFKLIGKDLVMLGQAAEELKFRLADFDGVYDISDDSSGGKEEIVLSIKPQAEALGLSLLDLARQVRQGFYGAEAQRVQRGSDEVKIMVRYPREERRSITDLENMRIRTATGDEVPFSAVAEIEMSQGYSRITRVDGIRAITVTASADKTRVEPSKISKEVEENILPELLSKYPGVKSALEGATLEEQKALVGLLKGAFLALFAIYALMAIPLKSYAQPIVIMAVIPFGIIGAIFGHMLLGLPMSVLSLCGIIALSGVVVNDSLIMVDFINQARAEGYRLTDAVLSAGAKRFRAIVLTSLTTFFGLIPIILEKSLQAQIVIPMAVSLAFGILFATVITLFLIPCLYLVLSDIKGLFGRVKRIYVSDEKPAEVTD</sequence>
<gene>
    <name evidence="2" type="ORF">ACFSJ3_08010</name>
</gene>
<name>A0ABW4XNL2_9GAMM</name>
<feature type="transmembrane region" description="Helical" evidence="1">
    <location>
        <begin position="390"/>
        <end position="412"/>
    </location>
</feature>
<feature type="transmembrane region" description="Helical" evidence="1">
    <location>
        <begin position="864"/>
        <end position="882"/>
    </location>
</feature>
<dbReference type="Gene3D" id="1.20.1640.10">
    <property type="entry name" value="Multidrug efflux transporter AcrB transmembrane domain"/>
    <property type="match status" value="2"/>
</dbReference>
<dbReference type="Gene3D" id="3.30.70.1320">
    <property type="entry name" value="Multidrug efflux transporter AcrB pore domain like"/>
    <property type="match status" value="1"/>
</dbReference>
<dbReference type="InterPro" id="IPR027463">
    <property type="entry name" value="AcrB_DN_DC_subdom"/>
</dbReference>
<feature type="transmembrane region" description="Helical" evidence="1">
    <location>
        <begin position="359"/>
        <end position="378"/>
    </location>
</feature>
<feature type="transmembrane region" description="Helical" evidence="1">
    <location>
        <begin position="966"/>
        <end position="985"/>
    </location>
</feature>
<feature type="transmembrane region" description="Helical" evidence="1">
    <location>
        <begin position="333"/>
        <end position="352"/>
    </location>
</feature>
<feature type="transmembrane region" description="Helical" evidence="1">
    <location>
        <begin position="997"/>
        <end position="1023"/>
    </location>
</feature>
<dbReference type="Gene3D" id="3.30.70.1440">
    <property type="entry name" value="Multidrug efflux transporter AcrB pore domain"/>
    <property type="match status" value="1"/>
</dbReference>
<feature type="transmembrane region" description="Helical" evidence="1">
    <location>
        <begin position="920"/>
        <end position="945"/>
    </location>
</feature>
<keyword evidence="3" id="KW-1185">Reference proteome</keyword>
<feature type="transmembrane region" description="Helical" evidence="1">
    <location>
        <begin position="894"/>
        <end position="914"/>
    </location>
</feature>